<reference evidence="3 4" key="1">
    <citation type="submission" date="2020-08" db="EMBL/GenBank/DDBJ databases">
        <title>Genomic Encyclopedia of Type Strains, Phase IV (KMG-IV): sequencing the most valuable type-strain genomes for metagenomic binning, comparative biology and taxonomic classification.</title>
        <authorList>
            <person name="Goeker M."/>
        </authorList>
    </citation>
    <scope>NUCLEOTIDE SEQUENCE [LARGE SCALE GENOMIC DNA]</scope>
    <source>
        <strain evidence="3 4">DSM 24448</strain>
    </source>
</reference>
<dbReference type="Gene3D" id="2.120.10.30">
    <property type="entry name" value="TolB, C-terminal domain"/>
    <property type="match status" value="1"/>
</dbReference>
<dbReference type="AlphaFoldDB" id="A0A7W9A5B4"/>
<dbReference type="OrthoDB" id="8696437at2"/>
<feature type="domain" description="BPP" evidence="2">
    <location>
        <begin position="30"/>
        <end position="353"/>
    </location>
</feature>
<dbReference type="InterPro" id="IPR003431">
    <property type="entry name" value="B-propeller_Phytase"/>
</dbReference>
<keyword evidence="3" id="KW-0378">Hydrolase</keyword>
<keyword evidence="1" id="KW-0732">Signal</keyword>
<dbReference type="EC" id="3.1.3.8" evidence="3"/>
<dbReference type="EMBL" id="JACIJB010000014">
    <property type="protein sequence ID" value="MBB5661721.1"/>
    <property type="molecule type" value="Genomic_DNA"/>
</dbReference>
<evidence type="ECO:0000256" key="1">
    <source>
        <dbReference type="SAM" id="SignalP"/>
    </source>
</evidence>
<gene>
    <name evidence="3" type="ORF">FHS65_002490</name>
</gene>
<protein>
    <submittedName>
        <fullName evidence="3">3-phytase</fullName>
        <ecNumber evidence="3">3.1.3.8</ecNumber>
    </submittedName>
</protein>
<keyword evidence="4" id="KW-1185">Reference proteome</keyword>
<comment type="caution">
    <text evidence="3">The sequence shown here is derived from an EMBL/GenBank/DDBJ whole genome shotgun (WGS) entry which is preliminary data.</text>
</comment>
<evidence type="ECO:0000313" key="4">
    <source>
        <dbReference type="Proteomes" id="UP000548978"/>
    </source>
</evidence>
<evidence type="ECO:0000259" key="2">
    <source>
        <dbReference type="PROSITE" id="PS51662"/>
    </source>
</evidence>
<dbReference type="RefSeq" id="WP_123286188.1">
    <property type="nucleotide sequence ID" value="NZ_JACIJB010000014.1"/>
</dbReference>
<feature type="signal peptide" evidence="1">
    <location>
        <begin position="1"/>
        <end position="20"/>
    </location>
</feature>
<dbReference type="SUPFAM" id="SSF50956">
    <property type="entry name" value="Thermostable phytase (3-phytase)"/>
    <property type="match status" value="1"/>
</dbReference>
<dbReference type="InterPro" id="IPR011042">
    <property type="entry name" value="6-blade_b-propeller_TolB-like"/>
</dbReference>
<sequence>MRLTPSLLIAASVLALSACAMTEDRGPQGIFAPGDPARSVMAAVETVLTTDPEVDADDPALWADPRDPARAVMFGTDKSDGLYVHNMDGSVRQFLPSGPVNNVDLRVGFPTSVGERVLVAASNDAPGANGVNLYLFDPATLTTADYGFLPTAYEPYGFCMGRRGEAFYLIVTTKAGTVHQMSVADGPNGPVIGPERVLTLASQLEGCVVHDAADTLYVGEEDVGVWRFDFDPSGPSTATEIARVDRIRIRDDVEGLTIMRDRGVEYLIVSSQGDSTYPVYRIEGQRHIYVGRFAIVDGPTIDGVTSTDGLDAFSGPIGPFPEGAVAFHDDIDSPSPGQQNFKIVDWRVIREALGL</sequence>
<dbReference type="Proteomes" id="UP000548978">
    <property type="component" value="Unassembled WGS sequence"/>
</dbReference>
<dbReference type="PROSITE" id="PS51257">
    <property type="entry name" value="PROKAR_LIPOPROTEIN"/>
    <property type="match status" value="1"/>
</dbReference>
<evidence type="ECO:0000313" key="3">
    <source>
        <dbReference type="EMBL" id="MBB5661721.1"/>
    </source>
</evidence>
<dbReference type="PROSITE" id="PS51662">
    <property type="entry name" value="BP_PHYTASE"/>
    <property type="match status" value="1"/>
</dbReference>
<proteinExistence type="predicted"/>
<accession>A0A7W9A5B4</accession>
<feature type="chain" id="PRO_5031573732" evidence="1">
    <location>
        <begin position="21"/>
        <end position="355"/>
    </location>
</feature>
<organism evidence="3 4">
    <name type="scientific">Brevundimonas halotolerans</name>
    <dbReference type="NCBI Taxonomy" id="69670"/>
    <lineage>
        <taxon>Bacteria</taxon>
        <taxon>Pseudomonadati</taxon>
        <taxon>Pseudomonadota</taxon>
        <taxon>Alphaproteobacteria</taxon>
        <taxon>Caulobacterales</taxon>
        <taxon>Caulobacteraceae</taxon>
        <taxon>Brevundimonas</taxon>
    </lineage>
</organism>
<dbReference type="GO" id="GO:0016158">
    <property type="term" value="F:inositol hexakisphosphate 3-phosphatase activity"/>
    <property type="evidence" value="ECO:0007669"/>
    <property type="project" value="UniProtKB-EC"/>
</dbReference>
<dbReference type="Pfam" id="PF02333">
    <property type="entry name" value="Phytase"/>
    <property type="match status" value="1"/>
</dbReference>
<name>A0A7W9A5B4_9CAUL</name>